<organism evidence="2">
    <name type="scientific">Solanum chilense</name>
    <name type="common">Tomato</name>
    <name type="synonym">Lycopersicon chilense</name>
    <dbReference type="NCBI Taxonomy" id="4083"/>
    <lineage>
        <taxon>Eukaryota</taxon>
        <taxon>Viridiplantae</taxon>
        <taxon>Streptophyta</taxon>
        <taxon>Embryophyta</taxon>
        <taxon>Tracheophyta</taxon>
        <taxon>Spermatophyta</taxon>
        <taxon>Magnoliopsida</taxon>
        <taxon>eudicotyledons</taxon>
        <taxon>Gunneridae</taxon>
        <taxon>Pentapetalae</taxon>
        <taxon>asterids</taxon>
        <taxon>lamiids</taxon>
        <taxon>Solanales</taxon>
        <taxon>Solanaceae</taxon>
        <taxon>Solanoideae</taxon>
        <taxon>Solaneae</taxon>
        <taxon>Solanum</taxon>
        <taxon>Solanum subgen. Lycopersicon</taxon>
    </lineage>
</organism>
<feature type="coiled-coil region" evidence="1">
    <location>
        <begin position="6"/>
        <end position="33"/>
    </location>
</feature>
<reference evidence="2" key="1">
    <citation type="submission" date="2019-05" db="EMBL/GenBank/DDBJ databases">
        <title>The de novo reference genome and transcriptome assemblies of the wild tomato species Solanum chilense.</title>
        <authorList>
            <person name="Stam R."/>
            <person name="Nosenko T."/>
            <person name="Hoerger A.C."/>
            <person name="Stephan W."/>
            <person name="Seidel M.A."/>
            <person name="Kuhn J.M.M."/>
            <person name="Haberer G."/>
            <person name="Tellier A."/>
        </authorList>
    </citation>
    <scope>NUCLEOTIDE SEQUENCE</scope>
    <source>
        <tissue evidence="2">Mature leaves</tissue>
    </source>
</reference>
<sequence>MDKGKNIQMELTKEELQRKIERITQEIQEAKEEGLRVDIDTAIYKAAAVTLDEDLASQMKRKKDVEMETEGLREKLDMLRLKVQEREAREARIDSETAALLAKSVLLDKELTVHSNLTGEKYPAYEQGAANSGPDNAHLEVIEEDDSEEIVYKLPFLGRLKGRK</sequence>
<keyword evidence="1" id="KW-0175">Coiled coil</keyword>
<comment type="caution">
    <text evidence="2">The sequence shown here is derived from an EMBL/GenBank/DDBJ whole genome shotgun (WGS) entry which is preliminary data.</text>
</comment>
<name>A0A6N2CBZ7_SOLCI</name>
<dbReference type="EMBL" id="RXGB01000109">
    <property type="protein sequence ID" value="TMX05217.1"/>
    <property type="molecule type" value="Genomic_DNA"/>
</dbReference>
<gene>
    <name evidence="2" type="ORF">EJD97_000961</name>
</gene>
<protein>
    <submittedName>
        <fullName evidence="2">Uncharacterized protein</fullName>
    </submittedName>
</protein>
<proteinExistence type="predicted"/>
<evidence type="ECO:0000256" key="1">
    <source>
        <dbReference type="SAM" id="Coils"/>
    </source>
</evidence>
<accession>A0A6N2CBZ7</accession>
<dbReference type="AlphaFoldDB" id="A0A6N2CBZ7"/>
<evidence type="ECO:0000313" key="2">
    <source>
        <dbReference type="EMBL" id="TMX05217.1"/>
    </source>
</evidence>